<reference evidence="3" key="1">
    <citation type="journal article" date="2010" name="Nat. Biotechnol.">
        <title>Draft genome sequence of the oilseed species Ricinus communis.</title>
        <authorList>
            <person name="Chan A.P."/>
            <person name="Crabtree J."/>
            <person name="Zhao Q."/>
            <person name="Lorenzi H."/>
            <person name="Orvis J."/>
            <person name="Puiu D."/>
            <person name="Melake-Berhan A."/>
            <person name="Jones K.M."/>
            <person name="Redman J."/>
            <person name="Chen G."/>
            <person name="Cahoon E.B."/>
            <person name="Gedil M."/>
            <person name="Stanke M."/>
            <person name="Haas B.J."/>
            <person name="Wortman J.R."/>
            <person name="Fraser-Liggett C.M."/>
            <person name="Ravel J."/>
            <person name="Rabinowicz P.D."/>
        </authorList>
    </citation>
    <scope>NUCLEOTIDE SEQUENCE [LARGE SCALE GENOMIC DNA]</scope>
    <source>
        <strain evidence="3">cv. Hale</strain>
    </source>
</reference>
<evidence type="ECO:0000313" key="3">
    <source>
        <dbReference type="Proteomes" id="UP000008311"/>
    </source>
</evidence>
<dbReference type="AlphaFoldDB" id="B9SGC8"/>
<accession>B9SGC8</accession>
<keyword evidence="3" id="KW-1185">Reference proteome</keyword>
<dbReference type="Proteomes" id="UP000008311">
    <property type="component" value="Unassembled WGS sequence"/>
</dbReference>
<evidence type="ECO:0000256" key="1">
    <source>
        <dbReference type="SAM" id="MobiDB-lite"/>
    </source>
</evidence>
<protein>
    <submittedName>
        <fullName evidence="2">Uncharacterized protein</fullName>
    </submittedName>
</protein>
<name>B9SGC8_RICCO</name>
<proteinExistence type="predicted"/>
<feature type="compositionally biased region" description="Low complexity" evidence="1">
    <location>
        <begin position="81"/>
        <end position="95"/>
    </location>
</feature>
<gene>
    <name evidence="2" type="ORF">RCOM_0743170</name>
</gene>
<sequence>MNARQSNVRHRMRIRTLKSQPSVAKHQDKQQRLIHMMSYQNRVNIVSSTSLPQNDALSYARHIVSSQALATRGARTGRGGRSSLTLSQSHSTSSTANGGHIGTQESNTN</sequence>
<feature type="region of interest" description="Disordered" evidence="1">
    <location>
        <begin position="68"/>
        <end position="109"/>
    </location>
</feature>
<evidence type="ECO:0000313" key="2">
    <source>
        <dbReference type="EMBL" id="EEF37294.1"/>
    </source>
</evidence>
<organism evidence="2 3">
    <name type="scientific">Ricinus communis</name>
    <name type="common">Castor bean</name>
    <dbReference type="NCBI Taxonomy" id="3988"/>
    <lineage>
        <taxon>Eukaryota</taxon>
        <taxon>Viridiplantae</taxon>
        <taxon>Streptophyta</taxon>
        <taxon>Embryophyta</taxon>
        <taxon>Tracheophyta</taxon>
        <taxon>Spermatophyta</taxon>
        <taxon>Magnoliopsida</taxon>
        <taxon>eudicotyledons</taxon>
        <taxon>Gunneridae</taxon>
        <taxon>Pentapetalae</taxon>
        <taxon>rosids</taxon>
        <taxon>fabids</taxon>
        <taxon>Malpighiales</taxon>
        <taxon>Euphorbiaceae</taxon>
        <taxon>Acalyphoideae</taxon>
        <taxon>Acalypheae</taxon>
        <taxon>Ricinus</taxon>
    </lineage>
</organism>
<dbReference type="InParanoid" id="B9SGC8"/>
<dbReference type="EMBL" id="EQ973952">
    <property type="protein sequence ID" value="EEF37294.1"/>
    <property type="molecule type" value="Genomic_DNA"/>
</dbReference>